<dbReference type="EMBL" id="BMXF01000002">
    <property type="protein sequence ID" value="GHB73278.1"/>
    <property type="molecule type" value="Genomic_DNA"/>
</dbReference>
<accession>A0A8J3GAY6</accession>
<dbReference type="InterPro" id="IPR027056">
    <property type="entry name" value="Gluconate_2DH_su3"/>
</dbReference>
<keyword evidence="3" id="KW-1185">Reference proteome</keyword>
<keyword evidence="1" id="KW-0732">Signal</keyword>
<evidence type="ECO:0000313" key="2">
    <source>
        <dbReference type="EMBL" id="GHB73278.1"/>
    </source>
</evidence>
<dbReference type="Pfam" id="PF13618">
    <property type="entry name" value="Gluconate_2-dh3"/>
    <property type="match status" value="1"/>
</dbReference>
<evidence type="ECO:0000256" key="1">
    <source>
        <dbReference type="SAM" id="SignalP"/>
    </source>
</evidence>
<comment type="caution">
    <text evidence="2">The sequence shown here is derived from an EMBL/GenBank/DDBJ whole genome shotgun (WGS) entry which is preliminary data.</text>
</comment>
<proteinExistence type="predicted"/>
<reference evidence="2 3" key="1">
    <citation type="journal article" date="2014" name="Int. J. Syst. Evol. Microbiol.">
        <title>Complete genome sequence of Corynebacterium casei LMG S-19264T (=DSM 44701T), isolated from a smear-ripened cheese.</title>
        <authorList>
            <consortium name="US DOE Joint Genome Institute (JGI-PGF)"/>
            <person name="Walter F."/>
            <person name="Albersmeier A."/>
            <person name="Kalinowski J."/>
            <person name="Ruckert C."/>
        </authorList>
    </citation>
    <scope>NUCLEOTIDE SEQUENCE [LARGE SCALE GENOMIC DNA]</scope>
    <source>
        <strain evidence="2 3">KCTC 12866</strain>
    </source>
</reference>
<sequence>MMNRREALSRVALLMGSAVTAPTMIAFMDGCKTKDAATGADFGFDPDQLNLVSEVAEVIIPKTDTPGAKDAKVGEFVQKMLKDCYYEKDQKSFMAGLSKLEDKDFMKASAEEKITLLTAAEQESMDELKRIGDERSKAQEAGQNFDEPGVPFFRLMKELTLLGYFTSEPGATQALEYVAVPGRYDGCIDLQPGQKAWAM</sequence>
<name>A0A8J3GAY6_9BACT</name>
<feature type="chain" id="PRO_5035221815" evidence="1">
    <location>
        <begin position="21"/>
        <end position="199"/>
    </location>
</feature>
<gene>
    <name evidence="2" type="ORF">GCM10007390_29260</name>
</gene>
<feature type="signal peptide" evidence="1">
    <location>
        <begin position="1"/>
        <end position="20"/>
    </location>
</feature>
<dbReference type="AlphaFoldDB" id="A0A8J3GAY6"/>
<evidence type="ECO:0000313" key="3">
    <source>
        <dbReference type="Proteomes" id="UP000598271"/>
    </source>
</evidence>
<organism evidence="2 3">
    <name type="scientific">Persicitalea jodogahamensis</name>
    <dbReference type="NCBI Taxonomy" id="402147"/>
    <lineage>
        <taxon>Bacteria</taxon>
        <taxon>Pseudomonadati</taxon>
        <taxon>Bacteroidota</taxon>
        <taxon>Cytophagia</taxon>
        <taxon>Cytophagales</taxon>
        <taxon>Spirosomataceae</taxon>
        <taxon>Persicitalea</taxon>
    </lineage>
</organism>
<dbReference type="Proteomes" id="UP000598271">
    <property type="component" value="Unassembled WGS sequence"/>
</dbReference>
<dbReference type="RefSeq" id="WP_229580905.1">
    <property type="nucleotide sequence ID" value="NZ_BMXF01000002.1"/>
</dbReference>
<protein>
    <submittedName>
        <fullName evidence="2">Twin-arginine translocation pathway signal protein</fullName>
    </submittedName>
</protein>